<dbReference type="GO" id="GO:0004197">
    <property type="term" value="F:cysteine-type endopeptidase activity"/>
    <property type="evidence" value="ECO:0007669"/>
    <property type="project" value="InterPro"/>
</dbReference>
<gene>
    <name evidence="6" type="ORF">HETSPECPRED_009612</name>
</gene>
<dbReference type="InterPro" id="IPR011600">
    <property type="entry name" value="Pept_C14_caspase"/>
</dbReference>
<sequence length="1093" mass="123439">MPSDTTHDISNVSYHVKDVEALGKVLTSAAEAAFPNRGVSRYKEVHALLLSWEDDNLGVVDEVTELEDVFRNCYRFETEAWKIPSKRSHNSLAAKIIAFVDDYESKDNLLVVYYGGHGEMNDDRQCVWSCTEREDSSEVQWYGLQTMLEQAKSDVLILLDCCAAASSATGGGTRTGITEIIAACGFEAWAPGVGQHSFTRSLIDELRYLRRTSPFSTSLLHNKVLSRVKCWKPRYDSSSRHQEMRKTPIYIVISNETRPRSIELEPRPPPLSTVNEDTVTANRTSSPDPPLRGSAFSSLSLSADASSTSGPASESSRSSVSEVWPDKNFECPKVLISVALEEEQWLSAPQWADWMRSIPGLVKYANVEGIYKSGSTLLLISVPIAVWNLIPPSSAISFIGFSRSPNLLNLSSAVEPALHQVHDVDQRREDVDLRSLMVGSISEESDNILKDEQSRLYFEVYIEEVASWMDIFDSTKTFSCAVPLICRREPMLLYAVLACGACHLSLVNDSYAHSHSQELYGKATRALLRDLHNPHRNSFLCAITALVLNAFEMMTEQALQKMNHIAGARALIKGCGWNANSSGAAARCFWFNTSTELLNCVIYNWTTAWDPDEWGYRLKAPHLNPMENAHIADEWVYAILHILARIIKYGLTATQSHVSQGLDAIPDTGERLEYLCAWWWRSIPQELQPLMNSGRSATSSFPCIKFLSRVASTANLFYHLAKYRLMHAHPSKKHNEIKLCSATTICGIMAHTKDRAVASVGLPALRVASECLTRQDQQNEVLSLLDKIRRETGWQISKWKDELMIVWKLDSASGEQMESEPSLSKPQNLLETLKIQPYDRIYVRVMHNYVDVSEYQKSRTYFNKGDVIQVLRLENGWWQGSSRGHTGWIPGEYCELISDEQKALFEDTVSLQRPKSGLEVAKQEITNPAFAGFKAQKAAHSARGVVEFHDDEKLMRALKTAGEAINFDSQSQYSEALDAYSETCELLESFLEDLSVSEDDQKRLKAIRNTYLNRMDDIRSLDKPPSRSDVQTPRPDRINLEETIELLDQMWNYLHRLDPGLYKGNIFKMIGFKSVYANQVWYDASVYEYLESE</sequence>
<comment type="caution">
    <text evidence="6">The sequence shown here is derived from an EMBL/GenBank/DDBJ whole genome shotgun (WGS) entry which is preliminary data.</text>
</comment>
<dbReference type="Pfam" id="PF07653">
    <property type="entry name" value="SH3_2"/>
    <property type="match status" value="1"/>
</dbReference>
<feature type="domain" description="SH3" evidence="5">
    <location>
        <begin position="838"/>
        <end position="899"/>
    </location>
</feature>
<dbReference type="InterPro" id="IPR007330">
    <property type="entry name" value="MIT_dom"/>
</dbReference>
<dbReference type="InterPro" id="IPR036028">
    <property type="entry name" value="SH3-like_dom_sf"/>
</dbReference>
<dbReference type="AlphaFoldDB" id="A0A8H3EMV4"/>
<dbReference type="Proteomes" id="UP000664521">
    <property type="component" value="Unassembled WGS sequence"/>
</dbReference>
<dbReference type="GO" id="GO:0005634">
    <property type="term" value="C:nucleus"/>
    <property type="evidence" value="ECO:0007669"/>
    <property type="project" value="TreeGrafter"/>
</dbReference>
<dbReference type="SUPFAM" id="SSF50044">
    <property type="entry name" value="SH3-domain"/>
    <property type="match status" value="1"/>
</dbReference>
<name>A0A8H3EMV4_9LECA</name>
<dbReference type="PANTHER" id="PTHR37534:SF40">
    <property type="entry name" value="ZN(2)-C6 FUNGAL-TYPE DOMAIN-CONTAINING PROTEIN"/>
    <property type="match status" value="1"/>
</dbReference>
<dbReference type="OrthoDB" id="415590at2759"/>
<dbReference type="GO" id="GO:0003700">
    <property type="term" value="F:DNA-binding transcription factor activity"/>
    <property type="evidence" value="ECO:0007669"/>
    <property type="project" value="TreeGrafter"/>
</dbReference>
<reference evidence="6" key="1">
    <citation type="submission" date="2021-03" db="EMBL/GenBank/DDBJ databases">
        <authorList>
            <person name="Tagirdzhanova G."/>
        </authorList>
    </citation>
    <scope>NUCLEOTIDE SEQUENCE</scope>
</reference>
<protein>
    <recommendedName>
        <fullName evidence="5">SH3 domain-containing protein</fullName>
    </recommendedName>
</protein>
<evidence type="ECO:0000256" key="1">
    <source>
        <dbReference type="ARBA" id="ARBA00022443"/>
    </source>
</evidence>
<dbReference type="GO" id="GO:0045944">
    <property type="term" value="P:positive regulation of transcription by RNA polymerase II"/>
    <property type="evidence" value="ECO:0007669"/>
    <property type="project" value="TreeGrafter"/>
</dbReference>
<dbReference type="PROSITE" id="PS50002">
    <property type="entry name" value="SH3"/>
    <property type="match status" value="1"/>
</dbReference>
<evidence type="ECO:0000313" key="7">
    <source>
        <dbReference type="Proteomes" id="UP000664521"/>
    </source>
</evidence>
<dbReference type="InterPro" id="IPR036181">
    <property type="entry name" value="MIT_dom_sf"/>
</dbReference>
<dbReference type="Gene3D" id="2.30.30.40">
    <property type="entry name" value="SH3 Domains"/>
    <property type="match status" value="1"/>
</dbReference>
<keyword evidence="7" id="KW-1185">Reference proteome</keyword>
<keyword evidence="1 3" id="KW-0728">SH3 domain</keyword>
<dbReference type="PANTHER" id="PTHR37534">
    <property type="entry name" value="TRANSCRIPTIONAL ACTIVATOR PROTEIN UGA3"/>
    <property type="match status" value="1"/>
</dbReference>
<dbReference type="GO" id="GO:0000976">
    <property type="term" value="F:transcription cis-regulatory region binding"/>
    <property type="evidence" value="ECO:0007669"/>
    <property type="project" value="TreeGrafter"/>
</dbReference>
<dbReference type="Pfam" id="PF04212">
    <property type="entry name" value="MIT"/>
    <property type="match status" value="1"/>
</dbReference>
<dbReference type="Pfam" id="PF00656">
    <property type="entry name" value="Peptidase_C14"/>
    <property type="match status" value="1"/>
</dbReference>
<proteinExistence type="predicted"/>
<feature type="region of interest" description="Disordered" evidence="4">
    <location>
        <begin position="261"/>
        <end position="291"/>
    </location>
</feature>
<accession>A0A8H3EMV4</accession>
<dbReference type="InterPro" id="IPR001452">
    <property type="entry name" value="SH3_domain"/>
</dbReference>
<feature type="compositionally biased region" description="Polar residues" evidence="4">
    <location>
        <begin position="272"/>
        <end position="286"/>
    </location>
</feature>
<organism evidence="6 7">
    <name type="scientific">Heterodermia speciosa</name>
    <dbReference type="NCBI Taxonomy" id="116794"/>
    <lineage>
        <taxon>Eukaryota</taxon>
        <taxon>Fungi</taxon>
        <taxon>Dikarya</taxon>
        <taxon>Ascomycota</taxon>
        <taxon>Pezizomycotina</taxon>
        <taxon>Lecanoromycetes</taxon>
        <taxon>OSLEUM clade</taxon>
        <taxon>Lecanoromycetidae</taxon>
        <taxon>Caliciales</taxon>
        <taxon>Physciaceae</taxon>
        <taxon>Heterodermia</taxon>
    </lineage>
</organism>
<keyword evidence="2" id="KW-0539">Nucleus</keyword>
<dbReference type="EMBL" id="CAJPDS010000008">
    <property type="protein sequence ID" value="CAF9910106.1"/>
    <property type="molecule type" value="Genomic_DNA"/>
</dbReference>
<dbReference type="SMART" id="SM00326">
    <property type="entry name" value="SH3"/>
    <property type="match status" value="1"/>
</dbReference>
<evidence type="ECO:0000256" key="3">
    <source>
        <dbReference type="PROSITE-ProRule" id="PRU00192"/>
    </source>
</evidence>
<evidence type="ECO:0000256" key="2">
    <source>
        <dbReference type="ARBA" id="ARBA00023242"/>
    </source>
</evidence>
<evidence type="ECO:0000259" key="5">
    <source>
        <dbReference type="PROSITE" id="PS50002"/>
    </source>
</evidence>
<evidence type="ECO:0000256" key="4">
    <source>
        <dbReference type="SAM" id="MobiDB-lite"/>
    </source>
</evidence>
<dbReference type="Gene3D" id="1.20.58.80">
    <property type="entry name" value="Phosphotransferase system, lactose/cellobiose-type IIA subunit"/>
    <property type="match status" value="1"/>
</dbReference>
<dbReference type="CDD" id="cd12148">
    <property type="entry name" value="fungal_TF_MHR"/>
    <property type="match status" value="1"/>
</dbReference>
<dbReference type="GO" id="GO:0006508">
    <property type="term" value="P:proteolysis"/>
    <property type="evidence" value="ECO:0007669"/>
    <property type="project" value="InterPro"/>
</dbReference>
<dbReference type="SUPFAM" id="SSF116846">
    <property type="entry name" value="MIT domain"/>
    <property type="match status" value="1"/>
</dbReference>
<evidence type="ECO:0000313" key="6">
    <source>
        <dbReference type="EMBL" id="CAF9910106.1"/>
    </source>
</evidence>